<evidence type="ECO:0000313" key="1">
    <source>
        <dbReference type="EMBL" id="BCL44059.1"/>
    </source>
</evidence>
<proteinExistence type="predicted"/>
<dbReference type="Proteomes" id="UP000595858">
    <property type="component" value="Chromosome"/>
</dbReference>
<sequence>MFFVVAIVGNDNAITINDISKFVFTGKEKEFLAITIDMKINVGTMYLIEERFVGLSLET</sequence>
<accession>A0AAU9BSL5</accession>
<protein>
    <submittedName>
        <fullName evidence="1">Uncharacterized protein</fullName>
    </submittedName>
</protein>
<name>A0AAU9BSL5_9ENTR</name>
<gene>
    <name evidence="1" type="ORF">OIPHN260_35610</name>
</gene>
<reference evidence="1" key="1">
    <citation type="journal article" date="2020" name="J Glob Antimicrob Resist">
        <title>Genomic characterization of clinical Enterobacter roggenkampii co-harboring blaIMP-1- and blaGES-5-encoding IncP6 and mcr-9-encoding IncHI2 plasmids isolated in Japan.</title>
        <authorList>
            <person name="Umeda K."/>
            <person name="Nakamura H."/>
            <person name="Fukuda A."/>
            <person name="Matsumoto Y."/>
            <person name="Motooka D."/>
            <person name="Nakamura S."/>
            <person name="Yasui Y."/>
            <person name="Yoshida H."/>
            <person name="Kawahara R."/>
        </authorList>
    </citation>
    <scope>NUCLEOTIDE SEQUENCE</scope>
    <source>
        <strain evidence="1">OIPH-N260</strain>
    </source>
</reference>
<organism evidence="1 2">
    <name type="scientific">Enterobacter roggenkampii</name>
    <dbReference type="NCBI Taxonomy" id="1812935"/>
    <lineage>
        <taxon>Bacteria</taxon>
        <taxon>Pseudomonadati</taxon>
        <taxon>Pseudomonadota</taxon>
        <taxon>Gammaproteobacteria</taxon>
        <taxon>Enterobacterales</taxon>
        <taxon>Enterobacteriaceae</taxon>
        <taxon>Enterobacter</taxon>
        <taxon>Enterobacter cloacae complex</taxon>
    </lineage>
</organism>
<dbReference type="EMBL" id="AP023447">
    <property type="protein sequence ID" value="BCL44059.1"/>
    <property type="molecule type" value="Genomic_DNA"/>
</dbReference>
<evidence type="ECO:0000313" key="2">
    <source>
        <dbReference type="Proteomes" id="UP000595858"/>
    </source>
</evidence>
<dbReference type="AlphaFoldDB" id="A0AAU9BSL5"/>